<dbReference type="EMBL" id="JBITYG010000006">
    <property type="protein sequence ID" value="MFI9103085.1"/>
    <property type="molecule type" value="Genomic_DNA"/>
</dbReference>
<dbReference type="InterPro" id="IPR036282">
    <property type="entry name" value="Glutathione-S-Trfase_C_sf"/>
</dbReference>
<evidence type="ECO:0000313" key="3">
    <source>
        <dbReference type="Proteomes" id="UP001614394"/>
    </source>
</evidence>
<comment type="caution">
    <text evidence="2">The sequence shown here is derived from an EMBL/GenBank/DDBJ whole genome shotgun (WGS) entry which is preliminary data.</text>
</comment>
<keyword evidence="3" id="KW-1185">Reference proteome</keyword>
<organism evidence="2 3">
    <name type="scientific">Streptomyces fildesensis</name>
    <dbReference type="NCBI Taxonomy" id="375757"/>
    <lineage>
        <taxon>Bacteria</taxon>
        <taxon>Bacillati</taxon>
        <taxon>Actinomycetota</taxon>
        <taxon>Actinomycetes</taxon>
        <taxon>Kitasatosporales</taxon>
        <taxon>Streptomycetaceae</taxon>
        <taxon>Streptomyces</taxon>
    </lineage>
</organism>
<dbReference type="Gene3D" id="3.40.30.10">
    <property type="entry name" value="Glutaredoxin"/>
    <property type="match status" value="1"/>
</dbReference>
<gene>
    <name evidence="2" type="ORF">ACIGXA_21435</name>
</gene>
<protein>
    <submittedName>
        <fullName evidence="2">Glutathione S-transferase C-terminal domain-containing protein</fullName>
    </submittedName>
</protein>
<dbReference type="PANTHER" id="PTHR32419">
    <property type="entry name" value="GLUTATHIONYL-HYDROQUINONE REDUCTASE"/>
    <property type="match status" value="1"/>
</dbReference>
<dbReference type="Pfam" id="PF13410">
    <property type="entry name" value="GST_C_2"/>
    <property type="match status" value="1"/>
</dbReference>
<dbReference type="PROSITE" id="PS50405">
    <property type="entry name" value="GST_CTER"/>
    <property type="match status" value="1"/>
</dbReference>
<name>A0ABW8C9H0_9ACTN</name>
<evidence type="ECO:0000313" key="2">
    <source>
        <dbReference type="EMBL" id="MFI9103085.1"/>
    </source>
</evidence>
<reference evidence="2 3" key="1">
    <citation type="submission" date="2024-10" db="EMBL/GenBank/DDBJ databases">
        <title>The Natural Products Discovery Center: Release of the First 8490 Sequenced Strains for Exploring Actinobacteria Biosynthetic Diversity.</title>
        <authorList>
            <person name="Kalkreuter E."/>
            <person name="Kautsar S.A."/>
            <person name="Yang D."/>
            <person name="Bader C.D."/>
            <person name="Teijaro C.N."/>
            <person name="Fluegel L."/>
            <person name="Davis C.M."/>
            <person name="Simpson J.R."/>
            <person name="Lauterbach L."/>
            <person name="Steele A.D."/>
            <person name="Gui C."/>
            <person name="Meng S."/>
            <person name="Li G."/>
            <person name="Viehrig K."/>
            <person name="Ye F."/>
            <person name="Su P."/>
            <person name="Kiefer A.F."/>
            <person name="Nichols A."/>
            <person name="Cepeda A.J."/>
            <person name="Yan W."/>
            <person name="Fan B."/>
            <person name="Jiang Y."/>
            <person name="Adhikari A."/>
            <person name="Zheng C.-J."/>
            <person name="Schuster L."/>
            <person name="Cowan T.M."/>
            <person name="Smanski M.J."/>
            <person name="Chevrette M.G."/>
            <person name="De Carvalho L.P.S."/>
            <person name="Shen B."/>
        </authorList>
    </citation>
    <scope>NUCLEOTIDE SEQUENCE [LARGE SCALE GENOMIC DNA]</scope>
    <source>
        <strain evidence="2 3">NPDC053399</strain>
    </source>
</reference>
<dbReference type="Gene3D" id="1.20.1050.10">
    <property type="match status" value="1"/>
</dbReference>
<proteinExistence type="predicted"/>
<dbReference type="Proteomes" id="UP001614394">
    <property type="component" value="Unassembled WGS sequence"/>
</dbReference>
<evidence type="ECO:0000259" key="1">
    <source>
        <dbReference type="PROSITE" id="PS50405"/>
    </source>
</evidence>
<accession>A0ABW8C9H0</accession>
<dbReference type="SUPFAM" id="SSF47616">
    <property type="entry name" value="GST C-terminal domain-like"/>
    <property type="match status" value="1"/>
</dbReference>
<dbReference type="InterPro" id="IPR010987">
    <property type="entry name" value="Glutathione-S-Trfase_C-like"/>
</dbReference>
<dbReference type="RefSeq" id="WP_399651593.1">
    <property type="nucleotide sequence ID" value="NZ_JBITYG010000006.1"/>
</dbReference>
<sequence length="310" mass="33720">MPETALPGALTSRPATVRDFRPAVSDPQVTLAARPSHFGSRIGVDLAGGFYPAPLRYNVYLAPGCPQSLRVSITLDLLALTDSVTITVVPQTAGTPDPLVALRSAYEATRHHYDGPLTVPALSDRWSGRIVSDQTPDILRDLVDLADHLTEHCRDALPRLRPPALVADIEAVRQLLDEDIAEAAQRAGAAPASQRQGEALDTLLAALDLLDRQLATGPYALGDELTAADVDLWVALVHLDLVDRLHLDADAVRAIARYEHLWAYVRRLHGHPAFRDNLRTDRMARLHRRTCRGPESSGAAIELPGVLQLS</sequence>
<dbReference type="PANTHER" id="PTHR32419:SF6">
    <property type="entry name" value="GLUTATHIONE S-TRANSFERASE OMEGA-LIKE 1-RELATED"/>
    <property type="match status" value="1"/>
</dbReference>
<dbReference type="InterPro" id="IPR016639">
    <property type="entry name" value="GST_Omega/GSH"/>
</dbReference>
<feature type="domain" description="GST C-terminal" evidence="1">
    <location>
        <begin position="162"/>
        <end position="286"/>
    </location>
</feature>